<dbReference type="Proteomes" id="UP000308600">
    <property type="component" value="Unassembled WGS sequence"/>
</dbReference>
<evidence type="ECO:0000313" key="1">
    <source>
        <dbReference type="EMBL" id="TFK61448.1"/>
    </source>
</evidence>
<name>A0ACD3A6E3_9AGAR</name>
<sequence>MSLPAIRSDPDEHDFVRIGAGSFGAIYVPSGRQGAIKVAHKVEDSEIVKQEFNALEELFALCERDSLFQFPRPIAYHNPMIPESVVSHLFFSGIQHGRRQSGFDPADYLSGLDVQSAVYIMDRLPILPNKPAHRIRQLFFPEKSDAHPKLLRLYFGKVFPPPSEKASKFFNSANFPLDVARYNTFKEGIDAPSAEEIASGMGALLSLIHWRAGYDARDIEFVLSGDGWSGLAFYAIDFNQMRKWGMTGETVQVLVDAHYLNDPYYPRARASDPLYQVFKHAYLSACSLVDAAREAADTFFDLIEREQARRDEPA</sequence>
<proteinExistence type="predicted"/>
<keyword evidence="2" id="KW-1185">Reference proteome</keyword>
<organism evidence="1 2">
    <name type="scientific">Pluteus cervinus</name>
    <dbReference type="NCBI Taxonomy" id="181527"/>
    <lineage>
        <taxon>Eukaryota</taxon>
        <taxon>Fungi</taxon>
        <taxon>Dikarya</taxon>
        <taxon>Basidiomycota</taxon>
        <taxon>Agaricomycotina</taxon>
        <taxon>Agaricomycetes</taxon>
        <taxon>Agaricomycetidae</taxon>
        <taxon>Agaricales</taxon>
        <taxon>Pluteineae</taxon>
        <taxon>Pluteaceae</taxon>
        <taxon>Pluteus</taxon>
    </lineage>
</organism>
<evidence type="ECO:0000313" key="2">
    <source>
        <dbReference type="Proteomes" id="UP000308600"/>
    </source>
</evidence>
<gene>
    <name evidence="1" type="ORF">BDN72DRAFT_849677</name>
</gene>
<dbReference type="EMBL" id="ML208659">
    <property type="protein sequence ID" value="TFK61448.1"/>
    <property type="molecule type" value="Genomic_DNA"/>
</dbReference>
<accession>A0ACD3A6E3</accession>
<reference evidence="1 2" key="1">
    <citation type="journal article" date="2019" name="Nat. Ecol. Evol.">
        <title>Megaphylogeny resolves global patterns of mushroom evolution.</title>
        <authorList>
            <person name="Varga T."/>
            <person name="Krizsan K."/>
            <person name="Foldi C."/>
            <person name="Dima B."/>
            <person name="Sanchez-Garcia M."/>
            <person name="Sanchez-Ramirez S."/>
            <person name="Szollosi G.J."/>
            <person name="Szarkandi J.G."/>
            <person name="Papp V."/>
            <person name="Albert L."/>
            <person name="Andreopoulos W."/>
            <person name="Angelini C."/>
            <person name="Antonin V."/>
            <person name="Barry K.W."/>
            <person name="Bougher N.L."/>
            <person name="Buchanan P."/>
            <person name="Buyck B."/>
            <person name="Bense V."/>
            <person name="Catcheside P."/>
            <person name="Chovatia M."/>
            <person name="Cooper J."/>
            <person name="Damon W."/>
            <person name="Desjardin D."/>
            <person name="Finy P."/>
            <person name="Geml J."/>
            <person name="Haridas S."/>
            <person name="Hughes K."/>
            <person name="Justo A."/>
            <person name="Karasinski D."/>
            <person name="Kautmanova I."/>
            <person name="Kiss B."/>
            <person name="Kocsube S."/>
            <person name="Kotiranta H."/>
            <person name="LaButti K.M."/>
            <person name="Lechner B.E."/>
            <person name="Liimatainen K."/>
            <person name="Lipzen A."/>
            <person name="Lukacs Z."/>
            <person name="Mihaltcheva S."/>
            <person name="Morgado L.N."/>
            <person name="Niskanen T."/>
            <person name="Noordeloos M.E."/>
            <person name="Ohm R.A."/>
            <person name="Ortiz-Santana B."/>
            <person name="Ovrebo C."/>
            <person name="Racz N."/>
            <person name="Riley R."/>
            <person name="Savchenko A."/>
            <person name="Shiryaev A."/>
            <person name="Soop K."/>
            <person name="Spirin V."/>
            <person name="Szebenyi C."/>
            <person name="Tomsovsky M."/>
            <person name="Tulloss R.E."/>
            <person name="Uehling J."/>
            <person name="Grigoriev I.V."/>
            <person name="Vagvolgyi C."/>
            <person name="Papp T."/>
            <person name="Martin F.M."/>
            <person name="Miettinen O."/>
            <person name="Hibbett D.S."/>
            <person name="Nagy L.G."/>
        </authorList>
    </citation>
    <scope>NUCLEOTIDE SEQUENCE [LARGE SCALE GENOMIC DNA]</scope>
    <source>
        <strain evidence="1 2">NL-1719</strain>
    </source>
</reference>
<protein>
    <submittedName>
        <fullName evidence="1">Uncharacterized protein</fullName>
    </submittedName>
</protein>